<dbReference type="EnsemblPlants" id="AET6Gv20580700.7">
    <property type="protein sequence ID" value="AET6Gv20580700.7"/>
    <property type="gene ID" value="AET6Gv20580700"/>
</dbReference>
<feature type="region of interest" description="Disordered" evidence="1">
    <location>
        <begin position="31"/>
        <end position="105"/>
    </location>
</feature>
<dbReference type="Proteomes" id="UP000015105">
    <property type="component" value="Chromosome 6D"/>
</dbReference>
<dbReference type="AlphaFoldDB" id="A0A453P2H1"/>
<reference evidence="2" key="4">
    <citation type="submission" date="2019-03" db="UniProtKB">
        <authorList>
            <consortium name="EnsemblPlants"/>
        </authorList>
    </citation>
    <scope>IDENTIFICATION</scope>
</reference>
<evidence type="ECO:0000313" key="3">
    <source>
        <dbReference type="Proteomes" id="UP000015105"/>
    </source>
</evidence>
<reference evidence="3" key="1">
    <citation type="journal article" date="2014" name="Science">
        <title>Ancient hybridizations among the ancestral genomes of bread wheat.</title>
        <authorList>
            <consortium name="International Wheat Genome Sequencing Consortium,"/>
            <person name="Marcussen T."/>
            <person name="Sandve S.R."/>
            <person name="Heier L."/>
            <person name="Spannagl M."/>
            <person name="Pfeifer M."/>
            <person name="Jakobsen K.S."/>
            <person name="Wulff B.B."/>
            <person name="Steuernagel B."/>
            <person name="Mayer K.F."/>
            <person name="Olsen O.A."/>
        </authorList>
    </citation>
    <scope>NUCLEOTIDE SEQUENCE [LARGE SCALE GENOMIC DNA]</scope>
    <source>
        <strain evidence="3">cv. AL8/78</strain>
    </source>
</reference>
<keyword evidence="3" id="KW-1185">Reference proteome</keyword>
<name>A0A453P2H1_AEGTS</name>
<protein>
    <submittedName>
        <fullName evidence="2">Uncharacterized protein</fullName>
    </submittedName>
</protein>
<dbReference type="Gramene" id="AET6Gv20580700.7">
    <property type="protein sequence ID" value="AET6Gv20580700.7"/>
    <property type="gene ID" value="AET6Gv20580700"/>
</dbReference>
<reference evidence="2" key="5">
    <citation type="journal article" date="2021" name="G3 (Bethesda)">
        <title>Aegilops tauschii genome assembly Aet v5.0 features greater sequence contiguity and improved annotation.</title>
        <authorList>
            <person name="Wang L."/>
            <person name="Zhu T."/>
            <person name="Rodriguez J.C."/>
            <person name="Deal K.R."/>
            <person name="Dubcovsky J."/>
            <person name="McGuire P.E."/>
            <person name="Lux T."/>
            <person name="Spannagl M."/>
            <person name="Mayer K.F.X."/>
            <person name="Baldrich P."/>
            <person name="Meyers B.C."/>
            <person name="Huo N."/>
            <person name="Gu Y.Q."/>
            <person name="Zhou H."/>
            <person name="Devos K.M."/>
            <person name="Bennetzen J.L."/>
            <person name="Unver T."/>
            <person name="Budak H."/>
            <person name="Gulick P.J."/>
            <person name="Galiba G."/>
            <person name="Kalapos B."/>
            <person name="Nelson D.R."/>
            <person name="Li P."/>
            <person name="You F.M."/>
            <person name="Luo M.C."/>
            <person name="Dvorak J."/>
        </authorList>
    </citation>
    <scope>NUCLEOTIDE SEQUENCE [LARGE SCALE GENOMIC DNA]</scope>
    <source>
        <strain evidence="2">cv. AL8/78</strain>
    </source>
</reference>
<accession>A0A453P2H1</accession>
<proteinExistence type="predicted"/>
<reference evidence="3" key="2">
    <citation type="journal article" date="2017" name="Nat. Plants">
        <title>The Aegilops tauschii genome reveals multiple impacts of transposons.</title>
        <authorList>
            <person name="Zhao G."/>
            <person name="Zou C."/>
            <person name="Li K."/>
            <person name="Wang K."/>
            <person name="Li T."/>
            <person name="Gao L."/>
            <person name="Zhang X."/>
            <person name="Wang H."/>
            <person name="Yang Z."/>
            <person name="Liu X."/>
            <person name="Jiang W."/>
            <person name="Mao L."/>
            <person name="Kong X."/>
            <person name="Jiao Y."/>
            <person name="Jia J."/>
        </authorList>
    </citation>
    <scope>NUCLEOTIDE SEQUENCE [LARGE SCALE GENOMIC DNA]</scope>
    <source>
        <strain evidence="3">cv. AL8/78</strain>
    </source>
</reference>
<evidence type="ECO:0000256" key="1">
    <source>
        <dbReference type="SAM" id="MobiDB-lite"/>
    </source>
</evidence>
<evidence type="ECO:0000313" key="2">
    <source>
        <dbReference type="EnsemblPlants" id="AET6Gv20580700.7"/>
    </source>
</evidence>
<organism evidence="2 3">
    <name type="scientific">Aegilops tauschii subsp. strangulata</name>
    <name type="common">Goatgrass</name>
    <dbReference type="NCBI Taxonomy" id="200361"/>
    <lineage>
        <taxon>Eukaryota</taxon>
        <taxon>Viridiplantae</taxon>
        <taxon>Streptophyta</taxon>
        <taxon>Embryophyta</taxon>
        <taxon>Tracheophyta</taxon>
        <taxon>Spermatophyta</taxon>
        <taxon>Magnoliopsida</taxon>
        <taxon>Liliopsida</taxon>
        <taxon>Poales</taxon>
        <taxon>Poaceae</taxon>
        <taxon>BOP clade</taxon>
        <taxon>Pooideae</taxon>
        <taxon>Triticodae</taxon>
        <taxon>Triticeae</taxon>
        <taxon>Triticinae</taxon>
        <taxon>Aegilops</taxon>
    </lineage>
</organism>
<sequence>RGRRCGAHGSAAPLYLRTPFGVFLRSFTHQTRRTETEGEGPLYLHPSLPPSPLLQVQKSVPLSPLPPSRLHPRRSSRSVPRCGYLSPEAKPPWCRRTLSAPSSAS</sequence>
<reference evidence="2" key="3">
    <citation type="journal article" date="2017" name="Nature">
        <title>Genome sequence of the progenitor of the wheat D genome Aegilops tauschii.</title>
        <authorList>
            <person name="Luo M.C."/>
            <person name="Gu Y.Q."/>
            <person name="Puiu D."/>
            <person name="Wang H."/>
            <person name="Twardziok S.O."/>
            <person name="Deal K.R."/>
            <person name="Huo N."/>
            <person name="Zhu T."/>
            <person name="Wang L."/>
            <person name="Wang Y."/>
            <person name="McGuire P.E."/>
            <person name="Liu S."/>
            <person name="Long H."/>
            <person name="Ramasamy R.K."/>
            <person name="Rodriguez J.C."/>
            <person name="Van S.L."/>
            <person name="Yuan L."/>
            <person name="Wang Z."/>
            <person name="Xia Z."/>
            <person name="Xiao L."/>
            <person name="Anderson O.D."/>
            <person name="Ouyang S."/>
            <person name="Liang Y."/>
            <person name="Zimin A.V."/>
            <person name="Pertea G."/>
            <person name="Qi P."/>
            <person name="Bennetzen J.L."/>
            <person name="Dai X."/>
            <person name="Dawson M.W."/>
            <person name="Muller H.G."/>
            <person name="Kugler K."/>
            <person name="Rivarola-Duarte L."/>
            <person name="Spannagl M."/>
            <person name="Mayer K.F.X."/>
            <person name="Lu F.H."/>
            <person name="Bevan M.W."/>
            <person name="Leroy P."/>
            <person name="Li P."/>
            <person name="You F.M."/>
            <person name="Sun Q."/>
            <person name="Liu Z."/>
            <person name="Lyons E."/>
            <person name="Wicker T."/>
            <person name="Salzberg S.L."/>
            <person name="Devos K.M."/>
            <person name="Dvorak J."/>
        </authorList>
    </citation>
    <scope>NUCLEOTIDE SEQUENCE [LARGE SCALE GENOMIC DNA]</scope>
    <source>
        <strain evidence="2">cv. AL8/78</strain>
    </source>
</reference>